<gene>
    <name evidence="2" type="ORF">QNM18_15720</name>
</gene>
<protein>
    <submittedName>
        <fullName evidence="2">Uncharacterized protein</fullName>
    </submittedName>
</protein>
<organism evidence="2 3">
    <name type="scientific">Pseudoalteromonas obscura</name>
    <dbReference type="NCBI Taxonomy" id="3048491"/>
    <lineage>
        <taxon>Bacteria</taxon>
        <taxon>Pseudomonadati</taxon>
        <taxon>Pseudomonadota</taxon>
        <taxon>Gammaproteobacteria</taxon>
        <taxon>Alteromonadales</taxon>
        <taxon>Pseudoalteromonadaceae</taxon>
        <taxon>Pseudoalteromonas</taxon>
    </lineage>
</organism>
<feature type="transmembrane region" description="Helical" evidence="1">
    <location>
        <begin position="6"/>
        <end position="22"/>
    </location>
</feature>
<feature type="transmembrane region" description="Helical" evidence="1">
    <location>
        <begin position="34"/>
        <end position="54"/>
    </location>
</feature>
<evidence type="ECO:0000313" key="2">
    <source>
        <dbReference type="EMBL" id="MDK2596498.1"/>
    </source>
</evidence>
<dbReference type="RefSeq" id="WP_211012749.1">
    <property type="nucleotide sequence ID" value="NZ_JASJUT010000006.1"/>
</dbReference>
<keyword evidence="3" id="KW-1185">Reference proteome</keyword>
<keyword evidence="1" id="KW-1133">Transmembrane helix</keyword>
<sequence length="58" mass="6854">MIRILFLLPLALCFGWYYFLRVNNIPIKQGKRGFIYILLFSAFILGFFVLMIHVTNPT</sequence>
<proteinExistence type="predicted"/>
<accession>A0ABT7EN98</accession>
<evidence type="ECO:0000256" key="1">
    <source>
        <dbReference type="SAM" id="Phobius"/>
    </source>
</evidence>
<name>A0ABT7EN98_9GAMM</name>
<keyword evidence="1" id="KW-0812">Transmembrane</keyword>
<keyword evidence="1" id="KW-0472">Membrane</keyword>
<comment type="caution">
    <text evidence="2">The sequence shown here is derived from an EMBL/GenBank/DDBJ whole genome shotgun (WGS) entry which is preliminary data.</text>
</comment>
<dbReference type="EMBL" id="JASJUT010000006">
    <property type="protein sequence ID" value="MDK2596498.1"/>
    <property type="molecule type" value="Genomic_DNA"/>
</dbReference>
<reference evidence="2 3" key="1">
    <citation type="submission" date="2023-05" db="EMBL/GenBank/DDBJ databases">
        <title>Pseudoalteromonas ardens sp. nov., Pseudoalteromonas obscura sp. nov., and Pseudoalteromonas umbrosa sp. nov., isolated from the coral Montipora capitata.</title>
        <authorList>
            <person name="Thomas E.M."/>
            <person name="Smith E.M."/>
            <person name="Papke E."/>
            <person name="Shlafstein M.D."/>
            <person name="Oline D.K."/>
            <person name="Videau P."/>
            <person name="Saw J.H."/>
            <person name="Strangman W.K."/>
            <person name="Ushijima B."/>
        </authorList>
    </citation>
    <scope>NUCLEOTIDE SEQUENCE [LARGE SCALE GENOMIC DNA]</scope>
    <source>
        <strain evidence="2 3">P94</strain>
    </source>
</reference>
<dbReference type="Proteomes" id="UP001231915">
    <property type="component" value="Unassembled WGS sequence"/>
</dbReference>
<evidence type="ECO:0000313" key="3">
    <source>
        <dbReference type="Proteomes" id="UP001231915"/>
    </source>
</evidence>